<comment type="caution">
    <text evidence="3">The sequence shown here is derived from an EMBL/GenBank/DDBJ whole genome shotgun (WGS) entry which is preliminary data.</text>
</comment>
<proteinExistence type="predicted"/>
<dbReference type="PANTHER" id="PTHR24223">
    <property type="entry name" value="ATP-BINDING CASSETTE SUB-FAMILY C"/>
    <property type="match status" value="1"/>
</dbReference>
<dbReference type="InterPro" id="IPR027417">
    <property type="entry name" value="P-loop_NTPase"/>
</dbReference>
<keyword evidence="4" id="KW-1185">Reference proteome</keyword>
<name>A0AAN7RAE6_TRANT</name>
<evidence type="ECO:0000313" key="4">
    <source>
        <dbReference type="Proteomes" id="UP001346149"/>
    </source>
</evidence>
<dbReference type="InterPro" id="IPR050173">
    <property type="entry name" value="ABC_transporter_C-like"/>
</dbReference>
<gene>
    <name evidence="3" type="ORF">SAY86_032161</name>
</gene>
<dbReference type="Proteomes" id="UP001346149">
    <property type="component" value="Unassembled WGS sequence"/>
</dbReference>
<accession>A0AAN7RAE6</accession>
<protein>
    <submittedName>
        <fullName evidence="3">Uncharacterized protein</fullName>
    </submittedName>
</protein>
<dbReference type="GO" id="GO:0005524">
    <property type="term" value="F:ATP binding"/>
    <property type="evidence" value="ECO:0007669"/>
    <property type="project" value="UniProtKB-KW"/>
</dbReference>
<sequence>MFHTLLKISSNRSIEIQYIREESGKTRTGLTLTRSRRPGLVLSIWSWLSGSGADRVLKKCHLEELEPAVAEDGENWSARALLQRRRILVLYEAAASIDAVTDNLIQKTNRGETGRCTVLAVAHGMATVVDNDLILVHDEGNKSPLSSL</sequence>
<keyword evidence="2" id="KW-0067">ATP-binding</keyword>
<keyword evidence="1" id="KW-0547">Nucleotide-binding</keyword>
<evidence type="ECO:0000256" key="2">
    <source>
        <dbReference type="ARBA" id="ARBA00022840"/>
    </source>
</evidence>
<dbReference type="GO" id="GO:0042626">
    <property type="term" value="F:ATPase-coupled transmembrane transporter activity"/>
    <property type="evidence" value="ECO:0007669"/>
    <property type="project" value="TreeGrafter"/>
</dbReference>
<dbReference type="SUPFAM" id="SSF52540">
    <property type="entry name" value="P-loop containing nucleoside triphosphate hydrolases"/>
    <property type="match status" value="1"/>
</dbReference>
<evidence type="ECO:0000256" key="1">
    <source>
        <dbReference type="ARBA" id="ARBA00022741"/>
    </source>
</evidence>
<dbReference type="AlphaFoldDB" id="A0AAN7RAE6"/>
<dbReference type="EMBL" id="JAXQNO010000009">
    <property type="protein sequence ID" value="KAK4791748.1"/>
    <property type="molecule type" value="Genomic_DNA"/>
</dbReference>
<organism evidence="3 4">
    <name type="scientific">Trapa natans</name>
    <name type="common">Water chestnut</name>
    <dbReference type="NCBI Taxonomy" id="22666"/>
    <lineage>
        <taxon>Eukaryota</taxon>
        <taxon>Viridiplantae</taxon>
        <taxon>Streptophyta</taxon>
        <taxon>Embryophyta</taxon>
        <taxon>Tracheophyta</taxon>
        <taxon>Spermatophyta</taxon>
        <taxon>Magnoliopsida</taxon>
        <taxon>eudicotyledons</taxon>
        <taxon>Gunneridae</taxon>
        <taxon>Pentapetalae</taxon>
        <taxon>rosids</taxon>
        <taxon>malvids</taxon>
        <taxon>Myrtales</taxon>
        <taxon>Lythraceae</taxon>
        <taxon>Trapa</taxon>
    </lineage>
</organism>
<dbReference type="PANTHER" id="PTHR24223:SF222">
    <property type="entry name" value="OS01G0902100 PROTEIN"/>
    <property type="match status" value="1"/>
</dbReference>
<reference evidence="3 4" key="1">
    <citation type="journal article" date="2023" name="Hortic Res">
        <title>Pangenome of water caltrop reveals structural variations and asymmetric subgenome divergence after allopolyploidization.</title>
        <authorList>
            <person name="Zhang X."/>
            <person name="Chen Y."/>
            <person name="Wang L."/>
            <person name="Yuan Y."/>
            <person name="Fang M."/>
            <person name="Shi L."/>
            <person name="Lu R."/>
            <person name="Comes H.P."/>
            <person name="Ma Y."/>
            <person name="Chen Y."/>
            <person name="Huang G."/>
            <person name="Zhou Y."/>
            <person name="Zheng Z."/>
            <person name="Qiu Y."/>
        </authorList>
    </citation>
    <scope>NUCLEOTIDE SEQUENCE [LARGE SCALE GENOMIC DNA]</scope>
    <source>
        <strain evidence="3">F231</strain>
    </source>
</reference>
<dbReference type="GO" id="GO:0016020">
    <property type="term" value="C:membrane"/>
    <property type="evidence" value="ECO:0007669"/>
    <property type="project" value="TreeGrafter"/>
</dbReference>
<evidence type="ECO:0000313" key="3">
    <source>
        <dbReference type="EMBL" id="KAK4791748.1"/>
    </source>
</evidence>
<dbReference type="Gene3D" id="3.40.50.300">
    <property type="entry name" value="P-loop containing nucleotide triphosphate hydrolases"/>
    <property type="match status" value="1"/>
</dbReference>